<organism evidence="7 8">
    <name type="scientific">Marinomonas transparens</name>
    <dbReference type="NCBI Taxonomy" id="2795388"/>
    <lineage>
        <taxon>Bacteria</taxon>
        <taxon>Pseudomonadati</taxon>
        <taxon>Pseudomonadota</taxon>
        <taxon>Gammaproteobacteria</taxon>
        <taxon>Oceanospirillales</taxon>
        <taxon>Oceanospirillaceae</taxon>
        <taxon>Marinomonas</taxon>
    </lineage>
</organism>
<feature type="transmembrane region" description="Helical" evidence="6">
    <location>
        <begin position="109"/>
        <end position="130"/>
    </location>
</feature>
<name>A0A934N6N4_9GAMM</name>
<accession>A0A934N6N4</accession>
<evidence type="ECO:0000313" key="7">
    <source>
        <dbReference type="EMBL" id="MBJ7538211.1"/>
    </source>
</evidence>
<evidence type="ECO:0000256" key="6">
    <source>
        <dbReference type="RuleBase" id="RU363041"/>
    </source>
</evidence>
<dbReference type="GO" id="GO:0005886">
    <property type="term" value="C:plasma membrane"/>
    <property type="evidence" value="ECO:0007669"/>
    <property type="project" value="UniProtKB-SubCell"/>
</dbReference>
<dbReference type="PANTHER" id="PTHR43483">
    <property type="entry name" value="MEMBRANE TRANSPORTER PROTEIN HI_0806-RELATED"/>
    <property type="match status" value="1"/>
</dbReference>
<feature type="transmembrane region" description="Helical" evidence="6">
    <location>
        <begin position="217"/>
        <end position="235"/>
    </location>
</feature>
<protein>
    <recommendedName>
        <fullName evidence="6">Probable membrane transporter protein</fullName>
    </recommendedName>
</protein>
<comment type="similarity">
    <text evidence="2 6">Belongs to the 4-toluene sulfonate uptake permease (TSUP) (TC 2.A.102) family.</text>
</comment>
<sequence length="266" mass="28797">MMQAEWFLLLMLLGAGSGAVNGVIGFCSMLIVVPVLYFFAPFFEFDFSNMLLPIVATCIAAFTPTYLYQWVRAMKEGKVAFQKLIDFAPGVAMGGIIGAQLMSLINWPVFFVCFSIVSLMACFNFVLQIIKPEQRQVASPLARLPIGLSIGALSLLSANSGKTLSESLFFAQPCPVEQRQATATGLAVFASIAAVVGFAFPAVAFDKLNLSGFAGAIHLPSFVVLSLSHFVFYWLCQSKGNTLDKGVLTVSLIVFLIVSLLRIGFF</sequence>
<dbReference type="EMBL" id="JAEMNX010000011">
    <property type="protein sequence ID" value="MBJ7538211.1"/>
    <property type="molecule type" value="Genomic_DNA"/>
</dbReference>
<evidence type="ECO:0000256" key="1">
    <source>
        <dbReference type="ARBA" id="ARBA00004141"/>
    </source>
</evidence>
<proteinExistence type="inferred from homology"/>
<comment type="caution">
    <text evidence="7">The sequence shown here is derived from an EMBL/GenBank/DDBJ whole genome shotgun (WGS) entry which is preliminary data.</text>
</comment>
<feature type="transmembrane region" description="Helical" evidence="6">
    <location>
        <begin position="247"/>
        <end position="265"/>
    </location>
</feature>
<feature type="transmembrane region" description="Helical" evidence="6">
    <location>
        <begin position="181"/>
        <end position="205"/>
    </location>
</feature>
<keyword evidence="8" id="KW-1185">Reference proteome</keyword>
<feature type="transmembrane region" description="Helical" evidence="6">
    <location>
        <begin position="51"/>
        <end position="71"/>
    </location>
</feature>
<dbReference type="AlphaFoldDB" id="A0A934N6N4"/>
<evidence type="ECO:0000256" key="2">
    <source>
        <dbReference type="ARBA" id="ARBA00009142"/>
    </source>
</evidence>
<dbReference type="Pfam" id="PF01925">
    <property type="entry name" value="TauE"/>
    <property type="match status" value="1"/>
</dbReference>
<keyword evidence="4 6" id="KW-1133">Transmembrane helix</keyword>
<keyword evidence="3 6" id="KW-0812">Transmembrane</keyword>
<dbReference type="PANTHER" id="PTHR43483:SF3">
    <property type="entry name" value="MEMBRANE TRANSPORTER PROTEIN HI_0806-RELATED"/>
    <property type="match status" value="1"/>
</dbReference>
<keyword evidence="5 6" id="KW-0472">Membrane</keyword>
<dbReference type="RefSeq" id="WP_199468617.1">
    <property type="nucleotide sequence ID" value="NZ_JAEMNX010000011.1"/>
</dbReference>
<evidence type="ECO:0000256" key="3">
    <source>
        <dbReference type="ARBA" id="ARBA00022692"/>
    </source>
</evidence>
<evidence type="ECO:0000313" key="8">
    <source>
        <dbReference type="Proteomes" id="UP000628710"/>
    </source>
</evidence>
<feature type="transmembrane region" description="Helical" evidence="6">
    <location>
        <begin position="83"/>
        <end position="103"/>
    </location>
</feature>
<evidence type="ECO:0000256" key="5">
    <source>
        <dbReference type="ARBA" id="ARBA00023136"/>
    </source>
</evidence>
<keyword evidence="6" id="KW-1003">Cell membrane</keyword>
<gene>
    <name evidence="7" type="ORF">I8J31_11045</name>
</gene>
<reference evidence="7" key="1">
    <citation type="submission" date="2020-12" db="EMBL/GenBank/DDBJ databases">
        <title>Marinomonas arctica sp. nov., a psychrotolerant bacterium isolated from the Arctic.</title>
        <authorList>
            <person name="Zhang Y."/>
        </authorList>
    </citation>
    <scope>NUCLEOTIDE SEQUENCE</scope>
    <source>
        <strain evidence="7">C1424</strain>
    </source>
</reference>
<feature type="transmembrane region" description="Helical" evidence="6">
    <location>
        <begin position="7"/>
        <end position="39"/>
    </location>
</feature>
<comment type="subcellular location">
    <subcellularLocation>
        <location evidence="6">Cell membrane</location>
        <topology evidence="6">Multi-pass membrane protein</topology>
    </subcellularLocation>
    <subcellularLocation>
        <location evidence="1">Membrane</location>
        <topology evidence="1">Multi-pass membrane protein</topology>
    </subcellularLocation>
</comment>
<dbReference type="InterPro" id="IPR002781">
    <property type="entry name" value="TM_pro_TauE-like"/>
</dbReference>
<evidence type="ECO:0000256" key="4">
    <source>
        <dbReference type="ARBA" id="ARBA00022989"/>
    </source>
</evidence>
<dbReference type="Proteomes" id="UP000628710">
    <property type="component" value="Unassembled WGS sequence"/>
</dbReference>